<dbReference type="AlphaFoldDB" id="A0A2J9PLC0"/>
<name>A0A2J9PLC0_9LACT</name>
<dbReference type="RefSeq" id="WP_083067932.1">
    <property type="nucleotide sequence ID" value="NZ_NBTM02000001.1"/>
</dbReference>
<evidence type="ECO:0000313" key="2">
    <source>
        <dbReference type="Proteomes" id="UP000192813"/>
    </source>
</evidence>
<dbReference type="Proteomes" id="UP000192813">
    <property type="component" value="Unassembled WGS sequence"/>
</dbReference>
<dbReference type="InterPro" id="IPR016024">
    <property type="entry name" value="ARM-type_fold"/>
</dbReference>
<reference evidence="2" key="1">
    <citation type="submission" date="2017-12" db="EMBL/GenBank/DDBJ databases">
        <title>FDA dAtabase for Regulatory Grade micrObial Sequences (FDA-ARGOS): Supporting development and validation of Infectious Disease Dx tests.</title>
        <authorList>
            <person name="Hoffmann M."/>
            <person name="Allard M."/>
            <person name="Evans P."/>
            <person name="Brown E."/>
            <person name="Tallon L."/>
            <person name="Sadzewicz L."/>
            <person name="Sengamalay N."/>
            <person name="Ott S."/>
            <person name="Godinez A."/>
            <person name="Nagaraj S."/>
            <person name="Vavikolanu K."/>
            <person name="Aluvathingal J."/>
            <person name="Nadendla S."/>
            <person name="Sichtig H."/>
        </authorList>
    </citation>
    <scope>NUCLEOTIDE SEQUENCE [LARGE SCALE GENOMIC DNA]</scope>
    <source>
        <strain evidence="2">FDAARGOS_249</strain>
    </source>
</reference>
<protein>
    <submittedName>
        <fullName evidence="1">DNA alkylation repair protein</fullName>
    </submittedName>
</protein>
<dbReference type="InterPro" id="IPR014825">
    <property type="entry name" value="DNA_alkylation"/>
</dbReference>
<dbReference type="SUPFAM" id="SSF48371">
    <property type="entry name" value="ARM repeat"/>
    <property type="match status" value="1"/>
</dbReference>
<proteinExistence type="predicted"/>
<sequence>MEYAEVMTELETLGKERTKKMYLSNGAVEPLFGVTTGSMKPMRKAIKINQDLAEELYASGNYDAMYFAGVIANANAMTEADYDRWMDQAYCFMLADWVVAVTLSEANIAQEVADKWIASGEELRMSAGWSTYCWLLGRLKDDNFDKDKLSAMLEQVKEAIHDQPERTKHSMNNFVYTVGLFYIPLSEKALTVAEEIGELVIEREHKKPQTLNAYASIQKEIERDRIGFKRKYVRC</sequence>
<dbReference type="PANTHER" id="PTHR41291:SF1">
    <property type="entry name" value="DNA ALKYLATION REPAIR PROTEIN"/>
    <property type="match status" value="1"/>
</dbReference>
<dbReference type="EMBL" id="NBTM02000001">
    <property type="protein sequence ID" value="PNL91135.1"/>
    <property type="molecule type" value="Genomic_DNA"/>
</dbReference>
<dbReference type="Pfam" id="PF08713">
    <property type="entry name" value="DNA_alkylation"/>
    <property type="match status" value="1"/>
</dbReference>
<accession>A0A2J9PLC0</accession>
<dbReference type="PANTHER" id="PTHR41291">
    <property type="entry name" value="DNA ALKYLATION REPAIR PROTEIN"/>
    <property type="match status" value="1"/>
</dbReference>
<comment type="caution">
    <text evidence="1">The sequence shown here is derived from an EMBL/GenBank/DDBJ whole genome shotgun (WGS) entry which is preliminary data.</text>
</comment>
<organism evidence="1 2">
    <name type="scientific">Aerococcus viridans</name>
    <dbReference type="NCBI Taxonomy" id="1377"/>
    <lineage>
        <taxon>Bacteria</taxon>
        <taxon>Bacillati</taxon>
        <taxon>Bacillota</taxon>
        <taxon>Bacilli</taxon>
        <taxon>Lactobacillales</taxon>
        <taxon>Aerococcaceae</taxon>
        <taxon>Aerococcus</taxon>
    </lineage>
</organism>
<evidence type="ECO:0000313" key="1">
    <source>
        <dbReference type="EMBL" id="PNL91135.1"/>
    </source>
</evidence>
<gene>
    <name evidence="1" type="ORF">A6J77_002360</name>
</gene>